<dbReference type="PANTHER" id="PTHR46743">
    <property type="entry name" value="TEICHOIC ACIDS EXPORT ATP-BINDING PROTEIN TAGH"/>
    <property type="match status" value="1"/>
</dbReference>
<dbReference type="InterPro" id="IPR003593">
    <property type="entry name" value="AAA+_ATPase"/>
</dbReference>
<evidence type="ECO:0000256" key="3">
    <source>
        <dbReference type="ARBA" id="ARBA00022741"/>
    </source>
</evidence>
<dbReference type="Pfam" id="PF00005">
    <property type="entry name" value="ABC_tran"/>
    <property type="match status" value="1"/>
</dbReference>
<dbReference type="CDD" id="cd03220">
    <property type="entry name" value="ABC_KpsT_Wzt"/>
    <property type="match status" value="1"/>
</dbReference>
<dbReference type="Proteomes" id="UP000316921">
    <property type="component" value="Chromosome"/>
</dbReference>
<dbReference type="SUPFAM" id="SSF52540">
    <property type="entry name" value="P-loop containing nucleoside triphosphate hydrolases"/>
    <property type="match status" value="1"/>
</dbReference>
<gene>
    <name evidence="6" type="primary">tagH_2</name>
    <name evidence="6" type="ORF">Pla133_23540</name>
</gene>
<dbReference type="InterPro" id="IPR015860">
    <property type="entry name" value="ABC_transpr_TagH-like"/>
</dbReference>
<protein>
    <submittedName>
        <fullName evidence="6">Teichoic acids export ATP-binding protein TagH</fullName>
    </submittedName>
</protein>
<dbReference type="SMART" id="SM00382">
    <property type="entry name" value="AAA"/>
    <property type="match status" value="1"/>
</dbReference>
<comment type="similarity">
    <text evidence="1">Belongs to the ABC transporter superfamily.</text>
</comment>
<sequence>MSETSSAVPANASSAAAASRSGSEQAIVADGVSKCYRLYQKPMHRLLDSLHIGGPRYREFWALREVYLDVRKGATVGVIGENGAGKSTLLKLLSGVSSPTTGSVQVNGRVTSLIELGAGFHPEFSGIENIGLACSILGMLPDEIAEKTPQIVEFSELGDFIHRPVKDYSSGMYVRLGFAVATCVEPDILLVDEALSVGDEHFRGKCMRRLNEFAEGGGTTLFVSHDLGAVKQMCEHVVLVHEGRVVEQGPAERVADAYLKRVKMRGNDGLSFAARAGGDYPQWGSGEIAVESVELIGPGGQAARVFSSGEQFTVQTRYRVQGAVREPVFGVGIYRSDGTYVNGSNHEWRAQPIQLTGLEPGETGTVEMIVGSLPLLQGEYYISTFLYDHGHPTPVAIDHRERVVVFQVVDELHRQHGMVTLESDWRVRRELAGGEVCELESQS</sequence>
<dbReference type="AlphaFoldDB" id="A0A518BJY1"/>
<dbReference type="InterPro" id="IPR027417">
    <property type="entry name" value="P-loop_NTPase"/>
</dbReference>
<dbReference type="GO" id="GO:0016020">
    <property type="term" value="C:membrane"/>
    <property type="evidence" value="ECO:0007669"/>
    <property type="project" value="InterPro"/>
</dbReference>
<evidence type="ECO:0000256" key="4">
    <source>
        <dbReference type="ARBA" id="ARBA00022840"/>
    </source>
</evidence>
<dbReference type="CDD" id="cd10147">
    <property type="entry name" value="Wzt_C-like"/>
    <property type="match status" value="1"/>
</dbReference>
<keyword evidence="7" id="KW-1185">Reference proteome</keyword>
<accession>A0A518BJY1</accession>
<dbReference type="GO" id="GO:0140359">
    <property type="term" value="F:ABC-type transporter activity"/>
    <property type="evidence" value="ECO:0007669"/>
    <property type="project" value="InterPro"/>
</dbReference>
<dbReference type="KEGG" id="pbap:Pla133_23540"/>
<name>A0A518BJY1_9BACT</name>
<dbReference type="Gene3D" id="2.70.50.60">
    <property type="entry name" value="abc- transporter (atp binding component) like domain"/>
    <property type="match status" value="1"/>
</dbReference>
<dbReference type="InterPro" id="IPR003439">
    <property type="entry name" value="ABC_transporter-like_ATP-bd"/>
</dbReference>
<evidence type="ECO:0000256" key="1">
    <source>
        <dbReference type="ARBA" id="ARBA00005417"/>
    </source>
</evidence>
<evidence type="ECO:0000313" key="6">
    <source>
        <dbReference type="EMBL" id="QDU67275.1"/>
    </source>
</evidence>
<evidence type="ECO:0000313" key="7">
    <source>
        <dbReference type="Proteomes" id="UP000316921"/>
    </source>
</evidence>
<reference evidence="6 7" key="1">
    <citation type="submission" date="2019-02" db="EMBL/GenBank/DDBJ databases">
        <title>Deep-cultivation of Planctomycetes and their phenomic and genomic characterization uncovers novel biology.</title>
        <authorList>
            <person name="Wiegand S."/>
            <person name="Jogler M."/>
            <person name="Boedeker C."/>
            <person name="Pinto D."/>
            <person name="Vollmers J."/>
            <person name="Rivas-Marin E."/>
            <person name="Kohn T."/>
            <person name="Peeters S.H."/>
            <person name="Heuer A."/>
            <person name="Rast P."/>
            <person name="Oberbeckmann S."/>
            <person name="Bunk B."/>
            <person name="Jeske O."/>
            <person name="Meyerdierks A."/>
            <person name="Storesund J.E."/>
            <person name="Kallscheuer N."/>
            <person name="Luecker S."/>
            <person name="Lage O.M."/>
            <person name="Pohl T."/>
            <person name="Merkel B.J."/>
            <person name="Hornburger P."/>
            <person name="Mueller R.-W."/>
            <person name="Bruemmer F."/>
            <person name="Labrenz M."/>
            <person name="Spormann A.M."/>
            <person name="Op den Camp H."/>
            <person name="Overmann J."/>
            <person name="Amann R."/>
            <person name="Jetten M.S.M."/>
            <person name="Mascher T."/>
            <person name="Medema M.H."/>
            <person name="Devos D.P."/>
            <person name="Kaster A.-K."/>
            <person name="Ovreas L."/>
            <person name="Rohde M."/>
            <person name="Galperin M.Y."/>
            <person name="Jogler C."/>
        </authorList>
    </citation>
    <scope>NUCLEOTIDE SEQUENCE [LARGE SCALE GENOMIC DNA]</scope>
    <source>
        <strain evidence="6 7">Pla133</strain>
    </source>
</reference>
<dbReference type="Pfam" id="PF14524">
    <property type="entry name" value="Wzt_C"/>
    <property type="match status" value="1"/>
</dbReference>
<dbReference type="InterPro" id="IPR029439">
    <property type="entry name" value="Wzt_C"/>
</dbReference>
<keyword evidence="4 6" id="KW-0067">ATP-binding</keyword>
<dbReference type="GO" id="GO:0005524">
    <property type="term" value="F:ATP binding"/>
    <property type="evidence" value="ECO:0007669"/>
    <property type="project" value="UniProtKB-KW"/>
</dbReference>
<dbReference type="PANTHER" id="PTHR46743:SF2">
    <property type="entry name" value="TEICHOIC ACIDS EXPORT ATP-BINDING PROTEIN TAGH"/>
    <property type="match status" value="1"/>
</dbReference>
<dbReference type="GO" id="GO:0016887">
    <property type="term" value="F:ATP hydrolysis activity"/>
    <property type="evidence" value="ECO:0007669"/>
    <property type="project" value="InterPro"/>
</dbReference>
<dbReference type="RefSeq" id="WP_419192392.1">
    <property type="nucleotide sequence ID" value="NZ_CP036287.1"/>
</dbReference>
<feature type="domain" description="ABC transporter" evidence="5">
    <location>
        <begin position="44"/>
        <end position="267"/>
    </location>
</feature>
<proteinExistence type="inferred from homology"/>
<evidence type="ECO:0000256" key="2">
    <source>
        <dbReference type="ARBA" id="ARBA00022448"/>
    </source>
</evidence>
<evidence type="ECO:0000259" key="5">
    <source>
        <dbReference type="PROSITE" id="PS50893"/>
    </source>
</evidence>
<dbReference type="EMBL" id="CP036287">
    <property type="protein sequence ID" value="QDU67275.1"/>
    <property type="molecule type" value="Genomic_DNA"/>
</dbReference>
<dbReference type="PROSITE" id="PS50893">
    <property type="entry name" value="ABC_TRANSPORTER_2"/>
    <property type="match status" value="1"/>
</dbReference>
<keyword evidence="3" id="KW-0547">Nucleotide-binding</keyword>
<dbReference type="Gene3D" id="3.40.50.300">
    <property type="entry name" value="P-loop containing nucleotide triphosphate hydrolases"/>
    <property type="match status" value="1"/>
</dbReference>
<dbReference type="InterPro" id="IPR050683">
    <property type="entry name" value="Bact_Polysacc_Export_ATP-bd"/>
</dbReference>
<keyword evidence="2" id="KW-0813">Transport</keyword>
<organism evidence="6 7">
    <name type="scientific">Engelhardtia mirabilis</name>
    <dbReference type="NCBI Taxonomy" id="2528011"/>
    <lineage>
        <taxon>Bacteria</taxon>
        <taxon>Pseudomonadati</taxon>
        <taxon>Planctomycetota</taxon>
        <taxon>Planctomycetia</taxon>
        <taxon>Planctomycetia incertae sedis</taxon>
        <taxon>Engelhardtia</taxon>
    </lineage>
</organism>